<proteinExistence type="predicted"/>
<gene>
    <name evidence="1" type="ORF">FNK824_LOCUS41995</name>
</gene>
<evidence type="ECO:0000313" key="2">
    <source>
        <dbReference type="Proteomes" id="UP000663874"/>
    </source>
</evidence>
<comment type="caution">
    <text evidence="1">The sequence shown here is derived from an EMBL/GenBank/DDBJ whole genome shotgun (WGS) entry which is preliminary data.</text>
</comment>
<reference evidence="1" key="1">
    <citation type="submission" date="2021-02" db="EMBL/GenBank/DDBJ databases">
        <authorList>
            <person name="Nowell W R."/>
        </authorList>
    </citation>
    <scope>NUCLEOTIDE SEQUENCE</scope>
</reference>
<feature type="non-terminal residue" evidence="1">
    <location>
        <position position="43"/>
    </location>
</feature>
<dbReference type="AlphaFoldDB" id="A0A820KIB3"/>
<sequence>MLWDGIFYQGLFPKKSPIFIDEWLELIRPEGDDCRKKMYFTGD</sequence>
<accession>A0A820KIB3</accession>
<name>A0A820KIB3_9BILA</name>
<protein>
    <submittedName>
        <fullName evidence="1">Uncharacterized protein</fullName>
    </submittedName>
</protein>
<dbReference type="Proteomes" id="UP000663874">
    <property type="component" value="Unassembled WGS sequence"/>
</dbReference>
<evidence type="ECO:0000313" key="1">
    <source>
        <dbReference type="EMBL" id="CAF4340411.1"/>
    </source>
</evidence>
<organism evidence="1 2">
    <name type="scientific">Rotaria sordida</name>
    <dbReference type="NCBI Taxonomy" id="392033"/>
    <lineage>
        <taxon>Eukaryota</taxon>
        <taxon>Metazoa</taxon>
        <taxon>Spiralia</taxon>
        <taxon>Gnathifera</taxon>
        <taxon>Rotifera</taxon>
        <taxon>Eurotatoria</taxon>
        <taxon>Bdelloidea</taxon>
        <taxon>Philodinida</taxon>
        <taxon>Philodinidae</taxon>
        <taxon>Rotaria</taxon>
    </lineage>
</organism>
<dbReference type="EMBL" id="CAJOBE010045460">
    <property type="protein sequence ID" value="CAF4340411.1"/>
    <property type="molecule type" value="Genomic_DNA"/>
</dbReference>